<dbReference type="EMBL" id="BK014883">
    <property type="protein sequence ID" value="DAD80303.1"/>
    <property type="molecule type" value="Genomic_DNA"/>
</dbReference>
<dbReference type="InterPro" id="IPR010026">
    <property type="entry name" value="Phage_holin_LL-H"/>
</dbReference>
<organism evidence="3">
    <name type="scientific">Siphoviridae sp. ctX581</name>
    <dbReference type="NCBI Taxonomy" id="2826365"/>
    <lineage>
        <taxon>Viruses</taxon>
        <taxon>Duplodnaviria</taxon>
        <taxon>Heunggongvirae</taxon>
        <taxon>Uroviricota</taxon>
        <taxon>Caudoviricetes</taxon>
    </lineage>
</organism>
<feature type="region of interest" description="Disordered" evidence="1">
    <location>
        <begin position="103"/>
        <end position="128"/>
    </location>
</feature>
<evidence type="ECO:0000313" key="3">
    <source>
        <dbReference type="EMBL" id="DAD80303.1"/>
    </source>
</evidence>
<name>A0A8S5ME00_9CAUD</name>
<evidence type="ECO:0000256" key="2">
    <source>
        <dbReference type="SAM" id="Phobius"/>
    </source>
</evidence>
<sequence length="128" mass="13962">MSELKLILDTIALTIGVGLSIVAGFYAYYKTKINKNTAWGKTIDTVGQLATWVVHEAEHSKMNNADKKAYASKAIVDALHKYGIKDVDEQLINGAIETAVNNMHLKNESESSTTEKSPEKTPAPAIID</sequence>
<feature type="transmembrane region" description="Helical" evidence="2">
    <location>
        <begin position="6"/>
        <end position="29"/>
    </location>
</feature>
<proteinExistence type="predicted"/>
<keyword evidence="2" id="KW-1133">Transmembrane helix</keyword>
<accession>A0A8S5ME00</accession>
<dbReference type="Pfam" id="PF09682">
    <property type="entry name" value="Phage_holin_6_1"/>
    <property type="match status" value="1"/>
</dbReference>
<evidence type="ECO:0000256" key="1">
    <source>
        <dbReference type="SAM" id="MobiDB-lite"/>
    </source>
</evidence>
<keyword evidence="2" id="KW-0472">Membrane</keyword>
<protein>
    <submittedName>
        <fullName evidence="3">Holin</fullName>
    </submittedName>
</protein>
<reference evidence="3" key="1">
    <citation type="journal article" date="2021" name="Proc. Natl. Acad. Sci. U.S.A.">
        <title>A Catalog of Tens of Thousands of Viruses from Human Metagenomes Reveals Hidden Associations with Chronic Diseases.</title>
        <authorList>
            <person name="Tisza M.J."/>
            <person name="Buck C.B."/>
        </authorList>
    </citation>
    <scope>NUCLEOTIDE SEQUENCE</scope>
    <source>
        <strain evidence="3">CtX581</strain>
    </source>
</reference>
<dbReference type="NCBIfam" id="TIGR01673">
    <property type="entry name" value="holin_LLH"/>
    <property type="match status" value="1"/>
</dbReference>
<keyword evidence="2" id="KW-0812">Transmembrane</keyword>